<dbReference type="PROSITE" id="PS51257">
    <property type="entry name" value="PROKAR_LIPOPROTEIN"/>
    <property type="match status" value="1"/>
</dbReference>
<dbReference type="InterPro" id="IPR050490">
    <property type="entry name" value="Bact_solute-bd_prot1"/>
</dbReference>
<dbReference type="Pfam" id="PF01547">
    <property type="entry name" value="SBP_bac_1"/>
    <property type="match status" value="1"/>
</dbReference>
<sequence length="432" mass="45706">MHRRTALTAMLAASAATLTGCATNGGGSSSDNTDANGTVHLKFQSLAFADTTVAQTKKAVKAWNAKHPKVQVELIQGSWDNVHDQLVTQLAGGTAPDIIHDENADIIGFGQQGYFADLKPYLSSSLRDNVSDGVWSSLTVDGKVIAVPTLQQTYVVFANTTALGKAGVSVPTGKSLSWDDFRAMAKKLTGKGSHGVGWGLKQPAATVLNLSANFGGKWFRNTGDSASITVGTAELQVPQRIHAMAYDDKSIDLTSLTQSGGDVLPGFYAGKYAMMVAGSYVAQQIQEQAPKGFGWAVLPPLAGTTSAQPASSQTLSVSKATKHVKEAAQFIDYFVADANLAKLAQSDWLIPATASARKAVRAQTGGKDGWDQILVSGEHSVDAPYLHAKDYPQWKDQIATPALQRYLANDISTSKLTDQLTKGWKQVAGGGH</sequence>
<dbReference type="InterPro" id="IPR006059">
    <property type="entry name" value="SBP"/>
</dbReference>
<feature type="signal peptide" evidence="1">
    <location>
        <begin position="1"/>
        <end position="22"/>
    </location>
</feature>
<protein>
    <recommendedName>
        <fullName evidence="4">Sugar ABC transporter substrate-binding protein</fullName>
    </recommendedName>
</protein>
<organism evidence="2 3">
    <name type="scientific">Actinocatenispora thailandica</name>
    <dbReference type="NCBI Taxonomy" id="227318"/>
    <lineage>
        <taxon>Bacteria</taxon>
        <taxon>Bacillati</taxon>
        <taxon>Actinomycetota</taxon>
        <taxon>Actinomycetes</taxon>
        <taxon>Micromonosporales</taxon>
        <taxon>Micromonosporaceae</taxon>
        <taxon>Actinocatenispora</taxon>
    </lineage>
</organism>
<keyword evidence="3" id="KW-1185">Reference proteome</keyword>
<dbReference type="PANTHER" id="PTHR43649:SF30">
    <property type="entry name" value="ABC TRANSPORTER SUBSTRATE-BINDING PROTEIN"/>
    <property type="match status" value="1"/>
</dbReference>
<accession>A0A7R7DQ52</accession>
<dbReference type="Proteomes" id="UP000611640">
    <property type="component" value="Chromosome"/>
</dbReference>
<dbReference type="PANTHER" id="PTHR43649">
    <property type="entry name" value="ARABINOSE-BINDING PROTEIN-RELATED"/>
    <property type="match status" value="1"/>
</dbReference>
<proteinExistence type="predicted"/>
<dbReference type="Gene3D" id="3.40.190.10">
    <property type="entry name" value="Periplasmic binding protein-like II"/>
    <property type="match status" value="1"/>
</dbReference>
<dbReference type="EMBL" id="AP023355">
    <property type="protein sequence ID" value="BCJ35758.1"/>
    <property type="molecule type" value="Genomic_DNA"/>
</dbReference>
<keyword evidence="1" id="KW-0732">Signal</keyword>
<feature type="chain" id="PRO_5030541334" description="Sugar ABC transporter substrate-binding protein" evidence="1">
    <location>
        <begin position="23"/>
        <end position="432"/>
    </location>
</feature>
<dbReference type="AlphaFoldDB" id="A0A7R7DQ52"/>
<dbReference type="RefSeq" id="WP_203962236.1">
    <property type="nucleotide sequence ID" value="NZ_AP023355.1"/>
</dbReference>
<dbReference type="SUPFAM" id="SSF53850">
    <property type="entry name" value="Periplasmic binding protein-like II"/>
    <property type="match status" value="1"/>
</dbReference>
<evidence type="ECO:0000313" key="2">
    <source>
        <dbReference type="EMBL" id="BCJ35758.1"/>
    </source>
</evidence>
<evidence type="ECO:0008006" key="4">
    <source>
        <dbReference type="Google" id="ProtNLM"/>
    </source>
</evidence>
<gene>
    <name evidence="2" type="ORF">Athai_32610</name>
</gene>
<name>A0A7R7DQ52_9ACTN</name>
<evidence type="ECO:0000256" key="1">
    <source>
        <dbReference type="SAM" id="SignalP"/>
    </source>
</evidence>
<evidence type="ECO:0000313" key="3">
    <source>
        <dbReference type="Proteomes" id="UP000611640"/>
    </source>
</evidence>
<reference evidence="2 3" key="1">
    <citation type="submission" date="2020-08" db="EMBL/GenBank/DDBJ databases">
        <title>Whole genome shotgun sequence of Actinocatenispora thailandica NBRC 105041.</title>
        <authorList>
            <person name="Komaki H."/>
            <person name="Tamura T."/>
        </authorList>
    </citation>
    <scope>NUCLEOTIDE SEQUENCE [LARGE SCALE GENOMIC DNA]</scope>
    <source>
        <strain evidence="2 3">NBRC 105041</strain>
    </source>
</reference>
<dbReference type="KEGG" id="atl:Athai_32610"/>
<dbReference type="CDD" id="cd13585">
    <property type="entry name" value="PBP2_TMBP_like"/>
    <property type="match status" value="1"/>
</dbReference>